<feature type="region of interest" description="Disordered" evidence="1">
    <location>
        <begin position="763"/>
        <end position="805"/>
    </location>
</feature>
<feature type="compositionally biased region" description="Acidic residues" evidence="1">
    <location>
        <begin position="504"/>
        <end position="547"/>
    </location>
</feature>
<dbReference type="Gene3D" id="3.10.490.10">
    <property type="entry name" value="Gamma-glutamyl cyclotransferase-like"/>
    <property type="match status" value="1"/>
</dbReference>
<evidence type="ECO:0000259" key="2">
    <source>
        <dbReference type="Pfam" id="PF10536"/>
    </source>
</evidence>
<feature type="compositionally biased region" description="Polar residues" evidence="1">
    <location>
        <begin position="662"/>
        <end position="697"/>
    </location>
</feature>
<dbReference type="eggNOG" id="ENOG502QSZV">
    <property type="taxonomic scope" value="Eukaryota"/>
</dbReference>
<protein>
    <recommendedName>
        <fullName evidence="2">Aminotransferase-like plant mobile domain-containing protein</fullName>
    </recommendedName>
</protein>
<dbReference type="InterPro" id="IPR019557">
    <property type="entry name" value="AminoTfrase-like_pln_mobile"/>
</dbReference>
<feature type="compositionally biased region" description="Basic residues" evidence="1">
    <location>
        <begin position="487"/>
        <end position="498"/>
    </location>
</feature>
<dbReference type="AlphaFoldDB" id="R0F3M6"/>
<gene>
    <name evidence="3" type="ORF">CARUB_v10004048mg</name>
</gene>
<dbReference type="Proteomes" id="UP000029121">
    <property type="component" value="Unassembled WGS sequence"/>
</dbReference>
<feature type="region of interest" description="Disordered" evidence="1">
    <location>
        <begin position="641"/>
        <end position="707"/>
    </location>
</feature>
<reference evidence="4" key="1">
    <citation type="journal article" date="2013" name="Nat. Genet.">
        <title>The Capsella rubella genome and the genomic consequences of rapid mating system evolution.</title>
        <authorList>
            <person name="Slotte T."/>
            <person name="Hazzouri K.M."/>
            <person name="Agren J.A."/>
            <person name="Koenig D."/>
            <person name="Maumus F."/>
            <person name="Guo Y.L."/>
            <person name="Steige K."/>
            <person name="Platts A.E."/>
            <person name="Escobar J.S."/>
            <person name="Newman L.K."/>
            <person name="Wang W."/>
            <person name="Mandakova T."/>
            <person name="Vello E."/>
            <person name="Smith L.M."/>
            <person name="Henz S.R."/>
            <person name="Steffen J."/>
            <person name="Takuno S."/>
            <person name="Brandvain Y."/>
            <person name="Coop G."/>
            <person name="Andolfatto P."/>
            <person name="Hu T.T."/>
            <person name="Blanchette M."/>
            <person name="Clark R.M."/>
            <person name="Quesneville H."/>
            <person name="Nordborg M."/>
            <person name="Gaut B.S."/>
            <person name="Lysak M.A."/>
            <person name="Jenkins J."/>
            <person name="Grimwood J."/>
            <person name="Chapman J."/>
            <person name="Prochnik S."/>
            <person name="Shu S."/>
            <person name="Rokhsar D."/>
            <person name="Schmutz J."/>
            <person name="Weigel D."/>
            <person name="Wright S.I."/>
        </authorList>
    </citation>
    <scope>NUCLEOTIDE SEQUENCE [LARGE SCALE GENOMIC DNA]</scope>
    <source>
        <strain evidence="4">cv. Monte Gargano</strain>
    </source>
</reference>
<evidence type="ECO:0000313" key="4">
    <source>
        <dbReference type="Proteomes" id="UP000029121"/>
    </source>
</evidence>
<feature type="domain" description="Aminotransferase-like plant mobile" evidence="2">
    <location>
        <begin position="93"/>
        <end position="436"/>
    </location>
</feature>
<organism evidence="3 4">
    <name type="scientific">Capsella rubella</name>
    <dbReference type="NCBI Taxonomy" id="81985"/>
    <lineage>
        <taxon>Eukaryota</taxon>
        <taxon>Viridiplantae</taxon>
        <taxon>Streptophyta</taxon>
        <taxon>Embryophyta</taxon>
        <taxon>Tracheophyta</taxon>
        <taxon>Spermatophyta</taxon>
        <taxon>Magnoliopsida</taxon>
        <taxon>eudicotyledons</taxon>
        <taxon>Gunneridae</taxon>
        <taxon>Pentapetalae</taxon>
        <taxon>rosids</taxon>
        <taxon>malvids</taxon>
        <taxon>Brassicales</taxon>
        <taxon>Brassicaceae</taxon>
        <taxon>Camelineae</taxon>
        <taxon>Capsella</taxon>
    </lineage>
</organism>
<name>R0F3M6_9BRAS</name>
<dbReference type="EMBL" id="KB870811">
    <property type="protein sequence ID" value="EOA15951.1"/>
    <property type="molecule type" value="Genomic_DNA"/>
</dbReference>
<accession>R0F3M6</accession>
<proteinExistence type="predicted"/>
<feature type="compositionally biased region" description="Basic and acidic residues" evidence="1">
    <location>
        <begin position="558"/>
        <end position="574"/>
    </location>
</feature>
<dbReference type="PANTHER" id="PTHR35748">
    <property type="entry name" value="OS05G0358400 PROTEIN"/>
    <property type="match status" value="1"/>
</dbReference>
<dbReference type="STRING" id="81985.R0F3M6"/>
<evidence type="ECO:0000313" key="3">
    <source>
        <dbReference type="EMBL" id="EOA15951.1"/>
    </source>
</evidence>
<feature type="region of interest" description="Disordered" evidence="1">
    <location>
        <begin position="483"/>
        <end position="619"/>
    </location>
</feature>
<feature type="compositionally biased region" description="Basic and acidic residues" evidence="1">
    <location>
        <begin position="644"/>
        <end position="655"/>
    </location>
</feature>
<sequence>MDSTPIDEDLVEEREELMVSYSENNSQPIIKKAHFLKPCVTSIEGMLRPAPCPELKASSLRVYFVGWRLPNKKFQFWAKKMVALHKPIWLKAGIFEAIQASTYKIHKSPSLILSLAQNWCPETNTFVFPWGEATITLEDVNVLLGFSVSGLSVFAALESSGMEEAIGKLEKRRKDSTREALWISSFVDDEMEHEAFLAFWLSKFVFPDKSRRPILKHVFPIAVRLARGERIALAPAVLATLYRDLGKLRALASSPKVYLTSSLFKLVQVWIWERFKNIRPEANEIRKGKPRISQWSGLKQRFENVGMILFDGNFHWRPYTVPLKNWNPPRVYLEDDKWVRINEILDGEDDEFVSFARCVRISKLVGIGFVENYYPNRVAMQFGFAQDLPVLATNHSSNLTEQEAWDDYNISLVGLKLFLPSRLATALVTARYQDWWTKSVSEMPKESTKTFNVSSTVDHYDDSDDNVRLKVLPLSQIFQKLDDRMMKTKHSTNKRRKRAREDNESAETEDDDEMTISETEDDDEMTISETEDDDEMTISETEDDDEMTIGQRIKSRKKCSDVENAEGDRSKYEVDNNVSGFPQKITYRDETVATQETDQTNDEKNSSNPSDGGAKKEEDFVIDAVRLKQRKLATIAQRIKSRNKRVDTENTEGKRSRLGVGSNVSGFPQRLNETVATQETEQKSESASNDTSKSSNGVADKEEDDERLKQRKLAIEELALKMEARILKPLSISASSSSSYPMTGLSVTLTSLPFSYALSTTCKSRTSPPPITVSLKSTRRSELRQDRRRRSIEAAMSGDNRSSGLNQVIELEDESDFQKLLSPDNRISITGFGSLLSERSARSTFPDLENFRIAKLQGFRRVFAHSAPIFFERGIANPETKEISSLSVEPCEGESLVVTVFEINSSEIPAFIQREPEFRFLAVVPETLEGKPYTNSAVLCGRYSDEEFFQIRCKGNKEIYFQHYGRFNIEKIWRDDILPCRLYLRHCVLAAKNLGDEAYNNFLDHTFLGDRKTTIREYLSSAGSGIMEEEPPEALKSRYGG</sequence>
<keyword evidence="4" id="KW-1185">Reference proteome</keyword>
<evidence type="ECO:0000256" key="1">
    <source>
        <dbReference type="SAM" id="MobiDB-lite"/>
    </source>
</evidence>
<dbReference type="PANTHER" id="PTHR35748:SF1">
    <property type="entry name" value="OS05G0358400 PROTEIN"/>
    <property type="match status" value="1"/>
</dbReference>
<dbReference type="Pfam" id="PF10536">
    <property type="entry name" value="PMD"/>
    <property type="match status" value="1"/>
</dbReference>